<dbReference type="InterPro" id="IPR050109">
    <property type="entry name" value="HTH-type_TetR-like_transc_reg"/>
</dbReference>
<dbReference type="Pfam" id="PF00440">
    <property type="entry name" value="TetR_N"/>
    <property type="match status" value="1"/>
</dbReference>
<dbReference type="InterPro" id="IPR036271">
    <property type="entry name" value="Tet_transcr_reg_TetR-rel_C_sf"/>
</dbReference>
<feature type="region of interest" description="Disordered" evidence="5">
    <location>
        <begin position="1"/>
        <end position="23"/>
    </location>
</feature>
<name>A0A1I2A468_9ACTN</name>
<accession>A0A1I2A468</accession>
<feature type="compositionally biased region" description="Polar residues" evidence="5">
    <location>
        <begin position="1"/>
        <end position="11"/>
    </location>
</feature>
<dbReference type="EMBL" id="FOND01000003">
    <property type="protein sequence ID" value="SFE38924.1"/>
    <property type="molecule type" value="Genomic_DNA"/>
</dbReference>
<dbReference type="SUPFAM" id="SSF46689">
    <property type="entry name" value="Homeodomain-like"/>
    <property type="match status" value="1"/>
</dbReference>
<dbReference type="PRINTS" id="PR00455">
    <property type="entry name" value="HTHTETR"/>
</dbReference>
<organism evidence="7 8">
    <name type="scientific">Blastococcus tunisiensis</name>
    <dbReference type="NCBI Taxonomy" id="1798228"/>
    <lineage>
        <taxon>Bacteria</taxon>
        <taxon>Bacillati</taxon>
        <taxon>Actinomycetota</taxon>
        <taxon>Actinomycetes</taxon>
        <taxon>Geodermatophilales</taxon>
        <taxon>Geodermatophilaceae</taxon>
        <taxon>Blastococcus</taxon>
    </lineage>
</organism>
<dbReference type="STRING" id="1798228.SAMN05216574_103230"/>
<dbReference type="InterPro" id="IPR001647">
    <property type="entry name" value="HTH_TetR"/>
</dbReference>
<evidence type="ECO:0000256" key="1">
    <source>
        <dbReference type="ARBA" id="ARBA00023015"/>
    </source>
</evidence>
<dbReference type="PANTHER" id="PTHR30055">
    <property type="entry name" value="HTH-TYPE TRANSCRIPTIONAL REGULATOR RUTR"/>
    <property type="match status" value="1"/>
</dbReference>
<dbReference type="InterPro" id="IPR009057">
    <property type="entry name" value="Homeodomain-like_sf"/>
</dbReference>
<proteinExistence type="predicted"/>
<sequence>MTSRPDLSLTEQPPPTGQQRRTEATRRALLAAARTVLNEHGYARATVAQIARVAGRAHGTFYLYFENKEDIYSLLLENMWTDLKEQSRSVWRRDTPLESVRVTVARYVSGFADNVDLWLLLDQMSATNPRFTRLRDDYRRQFVRKIERGIESSGARARMDGMQPGIVAELLAGMVDEACTARFLRGRSWPQDVLVDHIVTVWGRTVGYLSNGVPAGPVAAPEE</sequence>
<dbReference type="Proteomes" id="UP000198589">
    <property type="component" value="Unassembled WGS sequence"/>
</dbReference>
<evidence type="ECO:0000313" key="7">
    <source>
        <dbReference type="EMBL" id="SFE38924.1"/>
    </source>
</evidence>
<evidence type="ECO:0000313" key="8">
    <source>
        <dbReference type="Proteomes" id="UP000198589"/>
    </source>
</evidence>
<dbReference type="Gene3D" id="1.10.10.60">
    <property type="entry name" value="Homeodomain-like"/>
    <property type="match status" value="1"/>
</dbReference>
<keyword evidence="2 4" id="KW-0238">DNA-binding</keyword>
<dbReference type="AlphaFoldDB" id="A0A1I2A468"/>
<keyword evidence="1" id="KW-0805">Transcription regulation</keyword>
<evidence type="ECO:0000256" key="2">
    <source>
        <dbReference type="ARBA" id="ARBA00023125"/>
    </source>
</evidence>
<keyword evidence="3" id="KW-0804">Transcription</keyword>
<dbReference type="PANTHER" id="PTHR30055:SF234">
    <property type="entry name" value="HTH-TYPE TRANSCRIPTIONAL REGULATOR BETI"/>
    <property type="match status" value="1"/>
</dbReference>
<dbReference type="Gene3D" id="1.10.357.10">
    <property type="entry name" value="Tetracycline Repressor, domain 2"/>
    <property type="match status" value="1"/>
</dbReference>
<dbReference type="GO" id="GO:0000976">
    <property type="term" value="F:transcription cis-regulatory region binding"/>
    <property type="evidence" value="ECO:0007669"/>
    <property type="project" value="TreeGrafter"/>
</dbReference>
<evidence type="ECO:0000256" key="4">
    <source>
        <dbReference type="PROSITE-ProRule" id="PRU00335"/>
    </source>
</evidence>
<dbReference type="PROSITE" id="PS50977">
    <property type="entry name" value="HTH_TETR_2"/>
    <property type="match status" value="1"/>
</dbReference>
<keyword evidence="8" id="KW-1185">Reference proteome</keyword>
<dbReference type="GO" id="GO:0003700">
    <property type="term" value="F:DNA-binding transcription factor activity"/>
    <property type="evidence" value="ECO:0007669"/>
    <property type="project" value="TreeGrafter"/>
</dbReference>
<gene>
    <name evidence="7" type="ORF">SAMN05216574_103230</name>
</gene>
<reference evidence="8" key="1">
    <citation type="submission" date="2016-10" db="EMBL/GenBank/DDBJ databases">
        <authorList>
            <person name="Varghese N."/>
            <person name="Submissions S."/>
        </authorList>
    </citation>
    <scope>NUCLEOTIDE SEQUENCE [LARGE SCALE GENOMIC DNA]</scope>
    <source>
        <strain evidence="8">DSM 46838</strain>
    </source>
</reference>
<evidence type="ECO:0000256" key="3">
    <source>
        <dbReference type="ARBA" id="ARBA00023163"/>
    </source>
</evidence>
<dbReference type="RefSeq" id="WP_175527113.1">
    <property type="nucleotide sequence ID" value="NZ_FOND01000003.1"/>
</dbReference>
<dbReference type="SUPFAM" id="SSF48498">
    <property type="entry name" value="Tetracyclin repressor-like, C-terminal domain"/>
    <property type="match status" value="1"/>
</dbReference>
<evidence type="ECO:0000259" key="6">
    <source>
        <dbReference type="PROSITE" id="PS50977"/>
    </source>
</evidence>
<protein>
    <submittedName>
        <fullName evidence="7">DNA-binding transcriptional regulator, AcrR family</fullName>
    </submittedName>
</protein>
<feature type="DNA-binding region" description="H-T-H motif" evidence="4">
    <location>
        <begin position="46"/>
        <end position="65"/>
    </location>
</feature>
<feature type="domain" description="HTH tetR-type" evidence="6">
    <location>
        <begin position="23"/>
        <end position="83"/>
    </location>
</feature>
<evidence type="ECO:0000256" key="5">
    <source>
        <dbReference type="SAM" id="MobiDB-lite"/>
    </source>
</evidence>